<dbReference type="CDD" id="cd23767">
    <property type="entry name" value="IQCD"/>
    <property type="match status" value="1"/>
</dbReference>
<proteinExistence type="inferred from homology"/>
<keyword evidence="11" id="KW-0464">Manganese</keyword>
<keyword evidence="9" id="KW-0460">Magnesium</keyword>
<keyword evidence="6" id="KW-0677">Repeat</keyword>
<dbReference type="Pfam" id="PF13499">
    <property type="entry name" value="EF-hand_7"/>
    <property type="match status" value="1"/>
</dbReference>
<evidence type="ECO:0000256" key="9">
    <source>
        <dbReference type="ARBA" id="ARBA00022842"/>
    </source>
</evidence>
<keyword evidence="8" id="KW-0106">Calcium</keyword>
<comment type="catalytic activity">
    <reaction evidence="12">
        <text>O-phospho-L-seryl-[protein] + H2O = L-seryl-[protein] + phosphate</text>
        <dbReference type="Rhea" id="RHEA:20629"/>
        <dbReference type="Rhea" id="RHEA-COMP:9863"/>
        <dbReference type="Rhea" id="RHEA-COMP:11604"/>
        <dbReference type="ChEBI" id="CHEBI:15377"/>
        <dbReference type="ChEBI" id="CHEBI:29999"/>
        <dbReference type="ChEBI" id="CHEBI:43474"/>
        <dbReference type="ChEBI" id="CHEBI:83421"/>
        <dbReference type="EC" id="3.1.3.16"/>
    </reaction>
</comment>
<keyword evidence="5" id="KW-0479">Metal-binding</keyword>
<evidence type="ECO:0000313" key="16">
    <source>
        <dbReference type="EMBL" id="ELW48742.1"/>
    </source>
</evidence>
<dbReference type="EMBL" id="KB321027">
    <property type="protein sequence ID" value="ELW48742.1"/>
    <property type="molecule type" value="Genomic_DNA"/>
</dbReference>
<keyword evidence="10" id="KW-0904">Protein phosphatase</keyword>
<evidence type="ECO:0000256" key="12">
    <source>
        <dbReference type="ARBA" id="ARBA00047761"/>
    </source>
</evidence>
<feature type="domain" description="EF-hand" evidence="15">
    <location>
        <begin position="115"/>
        <end position="150"/>
    </location>
</feature>
<dbReference type="InParanoid" id="L9JI15"/>
<dbReference type="PROSITE" id="PS50222">
    <property type="entry name" value="EF_HAND_2"/>
    <property type="match status" value="3"/>
</dbReference>
<dbReference type="InterPro" id="IPR018247">
    <property type="entry name" value="EF_Hand_1_Ca_BS"/>
</dbReference>
<evidence type="ECO:0000256" key="3">
    <source>
        <dbReference type="ARBA" id="ARBA00008294"/>
    </source>
</evidence>
<evidence type="ECO:0000256" key="11">
    <source>
        <dbReference type="ARBA" id="ARBA00023211"/>
    </source>
</evidence>
<accession>L9JI15</accession>
<sequence length="287" mass="33219">MSLGSAALRAALIIQNWYRGYRARLRARQRYALAIFQSIEYADEQRQMQNGLPSESNPYIFNGDFVDRGKNSMEILMILFLLFYEKQKLVLLEGSRRVSAIESSAIRILKERMISRKTDLIRAFQSHDVRKTGKLSMAQWALIMENVLGLNLPWRTLGSHLVNIDKNGNIDYASSFQDIRIGKSMKEVQSTLIETLYRYRSDLQIIFNIVDSDHSGLISVGEFRAMWKLFTSHYNVRIDDSELDELLNTMDLNKDGSIDFNEFLKAFCVVHKFEKLSKSSHNLAKQE</sequence>
<dbReference type="PANTHER" id="PTHR45668:SF1">
    <property type="entry name" value="SERINE_THREONINE-PROTEIN PHOSPHATASE WITH EF-HANDS 1"/>
    <property type="match status" value="1"/>
</dbReference>
<feature type="domain" description="EF-hand" evidence="15">
    <location>
        <begin position="198"/>
        <end position="233"/>
    </location>
</feature>
<dbReference type="CDD" id="cd00051">
    <property type="entry name" value="EFh"/>
    <property type="match status" value="1"/>
</dbReference>
<name>L9JI15_TUPCH</name>
<reference evidence="17" key="2">
    <citation type="journal article" date="2013" name="Nat. Commun.">
        <title>Genome of the Chinese tree shrew.</title>
        <authorList>
            <person name="Fan Y."/>
            <person name="Huang Z.Y."/>
            <person name="Cao C.C."/>
            <person name="Chen C.S."/>
            <person name="Chen Y.X."/>
            <person name="Fan D.D."/>
            <person name="He J."/>
            <person name="Hou H.L."/>
            <person name="Hu L."/>
            <person name="Hu X.T."/>
            <person name="Jiang X.T."/>
            <person name="Lai R."/>
            <person name="Lang Y.S."/>
            <person name="Liang B."/>
            <person name="Liao S.G."/>
            <person name="Mu D."/>
            <person name="Ma Y.Y."/>
            <person name="Niu Y.Y."/>
            <person name="Sun X.Q."/>
            <person name="Xia J.Q."/>
            <person name="Xiao J."/>
            <person name="Xiong Z.Q."/>
            <person name="Xu L."/>
            <person name="Yang L."/>
            <person name="Zhang Y."/>
            <person name="Zhao W."/>
            <person name="Zhao X.D."/>
            <person name="Zheng Y.T."/>
            <person name="Zhou J.M."/>
            <person name="Zhu Y.B."/>
            <person name="Zhang G.J."/>
            <person name="Wang J."/>
            <person name="Yao Y.G."/>
        </authorList>
    </citation>
    <scope>NUCLEOTIDE SEQUENCE [LARGE SCALE GENOMIC DNA]</scope>
</reference>
<dbReference type="SMART" id="SM00015">
    <property type="entry name" value="IQ"/>
    <property type="match status" value="1"/>
</dbReference>
<dbReference type="Gene3D" id="3.60.21.10">
    <property type="match status" value="1"/>
</dbReference>
<organism evidence="16 17">
    <name type="scientific">Tupaia chinensis</name>
    <name type="common">Chinese tree shrew</name>
    <name type="synonym">Tupaia belangeri chinensis</name>
    <dbReference type="NCBI Taxonomy" id="246437"/>
    <lineage>
        <taxon>Eukaryota</taxon>
        <taxon>Metazoa</taxon>
        <taxon>Chordata</taxon>
        <taxon>Craniata</taxon>
        <taxon>Vertebrata</taxon>
        <taxon>Euteleostomi</taxon>
        <taxon>Mammalia</taxon>
        <taxon>Eutheria</taxon>
        <taxon>Euarchontoglires</taxon>
        <taxon>Scandentia</taxon>
        <taxon>Tupaiidae</taxon>
        <taxon>Tupaia</taxon>
    </lineage>
</organism>
<evidence type="ECO:0000313" key="17">
    <source>
        <dbReference type="Proteomes" id="UP000011518"/>
    </source>
</evidence>
<dbReference type="eggNOG" id="KOG0377">
    <property type="taxonomic scope" value="Eukaryota"/>
</dbReference>
<dbReference type="AlphaFoldDB" id="L9JI15"/>
<evidence type="ECO:0000256" key="1">
    <source>
        <dbReference type="ARBA" id="ARBA00001936"/>
    </source>
</evidence>
<feature type="domain" description="EF-hand" evidence="15">
    <location>
        <begin position="238"/>
        <end position="273"/>
    </location>
</feature>
<comment type="catalytic activity">
    <reaction evidence="13">
        <text>O-phospho-L-threonyl-[protein] + H2O = L-threonyl-[protein] + phosphate</text>
        <dbReference type="Rhea" id="RHEA:47004"/>
        <dbReference type="Rhea" id="RHEA-COMP:11060"/>
        <dbReference type="Rhea" id="RHEA-COMP:11605"/>
        <dbReference type="ChEBI" id="CHEBI:15377"/>
        <dbReference type="ChEBI" id="CHEBI:30013"/>
        <dbReference type="ChEBI" id="CHEBI:43474"/>
        <dbReference type="ChEBI" id="CHEBI:61977"/>
        <dbReference type="EC" id="3.1.3.16"/>
    </reaction>
</comment>
<evidence type="ECO:0000256" key="2">
    <source>
        <dbReference type="ARBA" id="ARBA00001946"/>
    </source>
</evidence>
<dbReference type="InterPro" id="IPR011992">
    <property type="entry name" value="EF-hand-dom_pair"/>
</dbReference>
<dbReference type="Proteomes" id="UP000011518">
    <property type="component" value="Unassembled WGS sequence"/>
</dbReference>
<gene>
    <name evidence="16" type="ORF">TREES_T100005627</name>
</gene>
<dbReference type="SMART" id="SM00054">
    <property type="entry name" value="EFh"/>
    <property type="match status" value="3"/>
</dbReference>
<dbReference type="SUPFAM" id="SSF47473">
    <property type="entry name" value="EF-hand"/>
    <property type="match status" value="1"/>
</dbReference>
<dbReference type="PANTHER" id="PTHR45668">
    <property type="entry name" value="SERINE/THREONINE-PROTEIN PHOSPHATASE 5-RELATED"/>
    <property type="match status" value="1"/>
</dbReference>
<evidence type="ECO:0000256" key="7">
    <source>
        <dbReference type="ARBA" id="ARBA00022801"/>
    </source>
</evidence>
<evidence type="ECO:0000256" key="14">
    <source>
        <dbReference type="ARBA" id="ARBA00069227"/>
    </source>
</evidence>
<evidence type="ECO:0000256" key="5">
    <source>
        <dbReference type="ARBA" id="ARBA00022723"/>
    </source>
</evidence>
<dbReference type="PROSITE" id="PS50096">
    <property type="entry name" value="IQ"/>
    <property type="match status" value="1"/>
</dbReference>
<dbReference type="Gene3D" id="1.10.238.10">
    <property type="entry name" value="EF-hand"/>
    <property type="match status" value="1"/>
</dbReference>
<keyword evidence="17" id="KW-1185">Reference proteome</keyword>
<dbReference type="InterPro" id="IPR002048">
    <property type="entry name" value="EF_hand_dom"/>
</dbReference>
<protein>
    <recommendedName>
        <fullName evidence="14">Serine/threonine-protein phosphatase with EF-hands 1</fullName>
        <ecNumber evidence="4">3.1.3.16</ecNumber>
    </recommendedName>
</protein>
<keyword evidence="7" id="KW-0378">Hydrolase</keyword>
<dbReference type="PROSITE" id="PS00018">
    <property type="entry name" value="EF_HAND_1"/>
    <property type="match status" value="2"/>
</dbReference>
<dbReference type="EC" id="3.1.3.16" evidence="4"/>
<evidence type="ECO:0000256" key="8">
    <source>
        <dbReference type="ARBA" id="ARBA00022837"/>
    </source>
</evidence>
<dbReference type="SUPFAM" id="SSF56300">
    <property type="entry name" value="Metallo-dependent phosphatases"/>
    <property type="match status" value="1"/>
</dbReference>
<evidence type="ECO:0000256" key="10">
    <source>
        <dbReference type="ARBA" id="ARBA00022912"/>
    </source>
</evidence>
<comment type="similarity">
    <text evidence="3">Belongs to the PPP phosphatase family.</text>
</comment>
<evidence type="ECO:0000256" key="13">
    <source>
        <dbReference type="ARBA" id="ARBA00048336"/>
    </source>
</evidence>
<dbReference type="STRING" id="246437.L9JI15"/>
<evidence type="ECO:0000256" key="6">
    <source>
        <dbReference type="ARBA" id="ARBA00022737"/>
    </source>
</evidence>
<comment type="cofactor">
    <cofactor evidence="2">
        <name>Mg(2+)</name>
        <dbReference type="ChEBI" id="CHEBI:18420"/>
    </cofactor>
</comment>
<dbReference type="GO" id="GO:0004722">
    <property type="term" value="F:protein serine/threonine phosphatase activity"/>
    <property type="evidence" value="ECO:0007669"/>
    <property type="project" value="UniProtKB-EC"/>
</dbReference>
<dbReference type="FunFam" id="1.10.238.10:FF:000164">
    <property type="entry name" value="Serine/threonine-protein phosphatase with EF-hands"/>
    <property type="match status" value="1"/>
</dbReference>
<reference evidence="17" key="1">
    <citation type="submission" date="2012-07" db="EMBL/GenBank/DDBJ databases">
        <title>Genome of the Chinese tree shrew, a rising model animal genetically related to primates.</title>
        <authorList>
            <person name="Zhang G."/>
            <person name="Fan Y."/>
            <person name="Yao Y."/>
            <person name="Huang Z."/>
        </authorList>
    </citation>
    <scope>NUCLEOTIDE SEQUENCE [LARGE SCALE GENOMIC DNA]</scope>
</reference>
<dbReference type="InterPro" id="IPR051134">
    <property type="entry name" value="PPP_phosphatase"/>
</dbReference>
<comment type="cofactor">
    <cofactor evidence="1">
        <name>Mn(2+)</name>
        <dbReference type="ChEBI" id="CHEBI:29035"/>
    </cofactor>
</comment>
<evidence type="ECO:0000256" key="4">
    <source>
        <dbReference type="ARBA" id="ARBA00013081"/>
    </source>
</evidence>
<dbReference type="InterPro" id="IPR029052">
    <property type="entry name" value="Metallo-depent_PP-like"/>
</dbReference>
<dbReference type="GO" id="GO:0005509">
    <property type="term" value="F:calcium ion binding"/>
    <property type="evidence" value="ECO:0007669"/>
    <property type="project" value="InterPro"/>
</dbReference>
<evidence type="ECO:0000259" key="15">
    <source>
        <dbReference type="PROSITE" id="PS50222"/>
    </source>
</evidence>
<dbReference type="InterPro" id="IPR000048">
    <property type="entry name" value="IQ_motif_EF-hand-BS"/>
</dbReference>